<comment type="caution">
    <text evidence="1">The sequence shown here is derived from an EMBL/GenBank/DDBJ whole genome shotgun (WGS) entry which is preliminary data.</text>
</comment>
<protein>
    <submittedName>
        <fullName evidence="1">Uncharacterized protein</fullName>
    </submittedName>
</protein>
<proteinExistence type="predicted"/>
<dbReference type="RefSeq" id="WP_169416104.1">
    <property type="nucleotide sequence ID" value="NZ_JAAXKZ010000190.1"/>
</dbReference>
<dbReference type="AlphaFoldDB" id="A0A848DRT8"/>
<reference evidence="1 2" key="1">
    <citation type="submission" date="2020-04" db="EMBL/GenBank/DDBJ databases">
        <authorList>
            <person name="Klaysubun C."/>
            <person name="Duangmal K."/>
            <person name="Lipun K."/>
        </authorList>
    </citation>
    <scope>NUCLEOTIDE SEQUENCE [LARGE SCALE GENOMIC DNA]</scope>
    <source>
        <strain evidence="1 2">DSM 45300</strain>
    </source>
</reference>
<dbReference type="Proteomes" id="UP000586918">
    <property type="component" value="Unassembled WGS sequence"/>
</dbReference>
<organism evidence="1 2">
    <name type="scientific">Pseudonocardia bannensis</name>
    <dbReference type="NCBI Taxonomy" id="630973"/>
    <lineage>
        <taxon>Bacteria</taxon>
        <taxon>Bacillati</taxon>
        <taxon>Actinomycetota</taxon>
        <taxon>Actinomycetes</taxon>
        <taxon>Pseudonocardiales</taxon>
        <taxon>Pseudonocardiaceae</taxon>
        <taxon>Pseudonocardia</taxon>
    </lineage>
</organism>
<accession>A0A848DRT8</accession>
<sequence>MLAVGYHHFAWLLFVLDPRWSCRFNADFEDHAEHSYSPCTAASSSG</sequence>
<keyword evidence="2" id="KW-1185">Reference proteome</keyword>
<name>A0A848DRT8_9PSEU</name>
<gene>
    <name evidence="1" type="ORF">HF519_28665</name>
</gene>
<evidence type="ECO:0000313" key="1">
    <source>
        <dbReference type="EMBL" id="NMH95448.1"/>
    </source>
</evidence>
<evidence type="ECO:0000313" key="2">
    <source>
        <dbReference type="Proteomes" id="UP000586918"/>
    </source>
</evidence>
<dbReference type="EMBL" id="JAAXKZ010000190">
    <property type="protein sequence ID" value="NMH95448.1"/>
    <property type="molecule type" value="Genomic_DNA"/>
</dbReference>